<accession>A0A382SG40</accession>
<feature type="domain" description="Flagellin C-terminal" evidence="3">
    <location>
        <begin position="82"/>
        <end position="168"/>
    </location>
</feature>
<proteinExistence type="predicted"/>
<dbReference type="InterPro" id="IPR001492">
    <property type="entry name" value="Flagellin"/>
</dbReference>
<dbReference type="Gene3D" id="1.20.1330.10">
    <property type="entry name" value="f41 fragment of flagellin, N-terminal domain"/>
    <property type="match status" value="1"/>
</dbReference>
<dbReference type="EMBL" id="UINC01128838">
    <property type="protein sequence ID" value="SVD08839.1"/>
    <property type="molecule type" value="Genomic_DNA"/>
</dbReference>
<gene>
    <name evidence="4" type="ORF">METZ01_LOCUS361693</name>
</gene>
<dbReference type="Pfam" id="PF00700">
    <property type="entry name" value="Flagellin_C"/>
    <property type="match status" value="1"/>
</dbReference>
<evidence type="ECO:0000256" key="2">
    <source>
        <dbReference type="SAM" id="Coils"/>
    </source>
</evidence>
<dbReference type="InterPro" id="IPR046358">
    <property type="entry name" value="Flagellin_C"/>
</dbReference>
<dbReference type="PANTHER" id="PTHR42792">
    <property type="entry name" value="FLAGELLIN"/>
    <property type="match status" value="1"/>
</dbReference>
<evidence type="ECO:0000313" key="4">
    <source>
        <dbReference type="EMBL" id="SVD08839.1"/>
    </source>
</evidence>
<dbReference type="GO" id="GO:0005198">
    <property type="term" value="F:structural molecule activity"/>
    <property type="evidence" value="ECO:0007669"/>
    <property type="project" value="InterPro"/>
</dbReference>
<dbReference type="AlphaFoldDB" id="A0A382SG40"/>
<evidence type="ECO:0000256" key="1">
    <source>
        <dbReference type="ARBA" id="ARBA00023143"/>
    </source>
</evidence>
<keyword evidence="1" id="KW-0975">Bacterial flagellum</keyword>
<feature type="non-terminal residue" evidence="4">
    <location>
        <position position="1"/>
    </location>
</feature>
<dbReference type="Gene3D" id="6.10.10.10">
    <property type="entry name" value="Flagellar export chaperone, C-terminal domain"/>
    <property type="match status" value="1"/>
</dbReference>
<dbReference type="PANTHER" id="PTHR42792:SF2">
    <property type="entry name" value="FLAGELLIN"/>
    <property type="match status" value="1"/>
</dbReference>
<keyword evidence="2" id="KW-0175">Coiled coil</keyword>
<dbReference type="SUPFAM" id="SSF64518">
    <property type="entry name" value="Phase 1 flagellin"/>
    <property type="match status" value="1"/>
</dbReference>
<feature type="coiled-coil region" evidence="2">
    <location>
        <begin position="78"/>
        <end position="124"/>
    </location>
</feature>
<sequence length="173" mass="18815">VTGQKIVQQSNDELVGNKVDGYVHLAQNSLEYQIGANFRQTVSFSLDDLRSENLSTGVENDSDYRSLADLDVTNAQGAQDAINMIDDSIEQVSELRANMGSFQKNALEANLRNLRVASENLTQAESVLRDSDMAAEMSEFTKNQILLASGTAMSAQANQIPKSVLQLLGSATR</sequence>
<reference evidence="4" key="1">
    <citation type="submission" date="2018-05" db="EMBL/GenBank/DDBJ databases">
        <authorList>
            <person name="Lanie J.A."/>
            <person name="Ng W.-L."/>
            <person name="Kazmierczak K.M."/>
            <person name="Andrzejewski T.M."/>
            <person name="Davidsen T.M."/>
            <person name="Wayne K.J."/>
            <person name="Tettelin H."/>
            <person name="Glass J.I."/>
            <person name="Rusch D."/>
            <person name="Podicherti R."/>
            <person name="Tsui H.-C.T."/>
            <person name="Winkler M.E."/>
        </authorList>
    </citation>
    <scope>NUCLEOTIDE SEQUENCE</scope>
</reference>
<name>A0A382SG40_9ZZZZ</name>
<evidence type="ECO:0000259" key="3">
    <source>
        <dbReference type="Pfam" id="PF00700"/>
    </source>
</evidence>
<dbReference type="GO" id="GO:0009288">
    <property type="term" value="C:bacterial-type flagellum"/>
    <property type="evidence" value="ECO:0007669"/>
    <property type="project" value="InterPro"/>
</dbReference>
<protein>
    <recommendedName>
        <fullName evidence="3">Flagellin C-terminal domain-containing protein</fullName>
    </recommendedName>
</protein>
<organism evidence="4">
    <name type="scientific">marine metagenome</name>
    <dbReference type="NCBI Taxonomy" id="408172"/>
    <lineage>
        <taxon>unclassified sequences</taxon>
        <taxon>metagenomes</taxon>
        <taxon>ecological metagenomes</taxon>
    </lineage>
</organism>
<dbReference type="InterPro" id="IPR042187">
    <property type="entry name" value="Flagellin_C_sub2"/>
</dbReference>